<dbReference type="EMBL" id="LT960614">
    <property type="protein sequence ID" value="SON56351.1"/>
    <property type="molecule type" value="Genomic_DNA"/>
</dbReference>
<name>A0A2C9D9D8_9HYPH</name>
<evidence type="ECO:0000313" key="2">
    <source>
        <dbReference type="EMBL" id="SON56351.1"/>
    </source>
</evidence>
<dbReference type="RefSeq" id="WP_099556739.1">
    <property type="nucleotide sequence ID" value="NZ_LT960614.1"/>
</dbReference>
<sequence length="148" mass="16181">MTGQKLPRHGWVVVCDGAKALFLRNEGDEVYPNLKTEKVLDEPAPANRDLASDRPGRVHESASHGRSAMEETDRHDEAETAFLTTVASELSTLKEKRGITHLVVVAPPKALGVLRSKLSPAVQQIVSAEIAKDLVQFPIHEIETKLTA</sequence>
<organism evidence="2 3">
    <name type="scientific">Hartmannibacter diazotrophicus</name>
    <dbReference type="NCBI Taxonomy" id="1482074"/>
    <lineage>
        <taxon>Bacteria</taxon>
        <taxon>Pseudomonadati</taxon>
        <taxon>Pseudomonadota</taxon>
        <taxon>Alphaproteobacteria</taxon>
        <taxon>Hyphomicrobiales</taxon>
        <taxon>Pleomorphomonadaceae</taxon>
        <taxon>Hartmannibacter</taxon>
    </lineage>
</organism>
<proteinExistence type="predicted"/>
<dbReference type="InterPro" id="IPR019291">
    <property type="entry name" value="Host_attachment_protein"/>
</dbReference>
<dbReference type="Pfam" id="PF10116">
    <property type="entry name" value="Host_attach"/>
    <property type="match status" value="1"/>
</dbReference>
<gene>
    <name evidence="2" type="ORF">HDIA_2810</name>
</gene>
<protein>
    <submittedName>
        <fullName evidence="2">Protein required for attachment to host cells</fullName>
    </submittedName>
</protein>
<accession>A0A2C9D9D8</accession>
<feature type="compositionally biased region" description="Basic and acidic residues" evidence="1">
    <location>
        <begin position="50"/>
        <end position="78"/>
    </location>
</feature>
<evidence type="ECO:0000313" key="3">
    <source>
        <dbReference type="Proteomes" id="UP000223606"/>
    </source>
</evidence>
<dbReference type="AlphaFoldDB" id="A0A2C9D9D8"/>
<dbReference type="Proteomes" id="UP000223606">
    <property type="component" value="Chromosome 1"/>
</dbReference>
<keyword evidence="3" id="KW-1185">Reference proteome</keyword>
<dbReference type="OrthoDB" id="9812459at2"/>
<evidence type="ECO:0000256" key="1">
    <source>
        <dbReference type="SAM" id="MobiDB-lite"/>
    </source>
</evidence>
<feature type="region of interest" description="Disordered" evidence="1">
    <location>
        <begin position="40"/>
        <end position="79"/>
    </location>
</feature>
<dbReference type="KEGG" id="hdi:HDIA_2810"/>
<reference evidence="3" key="1">
    <citation type="submission" date="2017-09" db="EMBL/GenBank/DDBJ databases">
        <title>Genome sequence of Nannocystis excedens DSM 71.</title>
        <authorList>
            <person name="Blom J."/>
        </authorList>
    </citation>
    <scope>NUCLEOTIDE SEQUENCE [LARGE SCALE GENOMIC DNA]</scope>
    <source>
        <strain evidence="3">type strain: E19</strain>
    </source>
</reference>